<evidence type="ECO:0000313" key="3">
    <source>
        <dbReference type="EMBL" id="MYM54189.1"/>
    </source>
</evidence>
<dbReference type="Gene3D" id="1.10.8.350">
    <property type="entry name" value="Bacterial muramidase"/>
    <property type="match status" value="1"/>
</dbReference>
<dbReference type="RefSeq" id="WP_160971901.1">
    <property type="nucleotide sequence ID" value="NZ_WWEN01000002.1"/>
</dbReference>
<keyword evidence="1" id="KW-0732">Signal</keyword>
<accession>A0A6L8LM41</accession>
<dbReference type="Pfam" id="PF13406">
    <property type="entry name" value="SLT_2"/>
    <property type="match status" value="1"/>
</dbReference>
<dbReference type="GO" id="GO:0009253">
    <property type="term" value="P:peptidoglycan catabolic process"/>
    <property type="evidence" value="ECO:0007669"/>
    <property type="project" value="TreeGrafter"/>
</dbReference>
<feature type="signal peptide" evidence="1">
    <location>
        <begin position="1"/>
        <end position="30"/>
    </location>
</feature>
<proteinExistence type="predicted"/>
<organism evidence="3 4">
    <name type="scientific">Thalassovita mangrovi</name>
    <dbReference type="NCBI Taxonomy" id="2692236"/>
    <lineage>
        <taxon>Bacteria</taxon>
        <taxon>Pseudomonadati</taxon>
        <taxon>Pseudomonadota</taxon>
        <taxon>Alphaproteobacteria</taxon>
        <taxon>Rhodobacterales</taxon>
        <taxon>Roseobacteraceae</taxon>
        <taxon>Thalassovita</taxon>
    </lineage>
</organism>
<dbReference type="SUPFAM" id="SSF53955">
    <property type="entry name" value="Lysozyme-like"/>
    <property type="match status" value="1"/>
</dbReference>
<comment type="caution">
    <text evidence="3">The sequence shown here is derived from an EMBL/GenBank/DDBJ whole genome shotgun (WGS) entry which is preliminary data.</text>
</comment>
<dbReference type="PANTHER" id="PTHR30163">
    <property type="entry name" value="MEMBRANE-BOUND LYTIC MUREIN TRANSGLYCOSYLASE B"/>
    <property type="match status" value="1"/>
</dbReference>
<dbReference type="AlphaFoldDB" id="A0A6L8LM41"/>
<protein>
    <submittedName>
        <fullName evidence="3">Murein transglycosylase</fullName>
    </submittedName>
</protein>
<reference evidence="3 4" key="1">
    <citation type="submission" date="2020-01" db="EMBL/GenBank/DDBJ databases">
        <authorList>
            <person name="Chen S."/>
        </authorList>
    </citation>
    <scope>NUCLEOTIDE SEQUENCE [LARGE SCALE GENOMIC DNA]</scope>
    <source>
        <strain evidence="3 4">GS-10</strain>
    </source>
</reference>
<dbReference type="Proteomes" id="UP000479043">
    <property type="component" value="Unassembled WGS sequence"/>
</dbReference>
<gene>
    <name evidence="3" type="ORF">GR167_02650</name>
</gene>
<name>A0A6L8LM41_9RHOB</name>
<dbReference type="InterPro" id="IPR043426">
    <property type="entry name" value="MltB-like"/>
</dbReference>
<evidence type="ECO:0000313" key="4">
    <source>
        <dbReference type="Proteomes" id="UP000479043"/>
    </source>
</evidence>
<evidence type="ECO:0000256" key="1">
    <source>
        <dbReference type="SAM" id="SignalP"/>
    </source>
</evidence>
<feature type="chain" id="PRO_5027018224" evidence="1">
    <location>
        <begin position="31"/>
        <end position="274"/>
    </location>
</feature>
<feature type="domain" description="Transglycosylase SLT" evidence="2">
    <location>
        <begin position="40"/>
        <end position="242"/>
    </location>
</feature>
<dbReference type="GO" id="GO:0008933">
    <property type="term" value="F:peptidoglycan lytic transglycosylase activity"/>
    <property type="evidence" value="ECO:0007669"/>
    <property type="project" value="TreeGrafter"/>
</dbReference>
<keyword evidence="4" id="KW-1185">Reference proteome</keyword>
<dbReference type="CDD" id="cd13399">
    <property type="entry name" value="Slt35-like"/>
    <property type="match status" value="1"/>
</dbReference>
<dbReference type="PANTHER" id="PTHR30163:SF8">
    <property type="entry name" value="LYTIC MUREIN TRANSGLYCOSYLASE"/>
    <property type="match status" value="1"/>
</dbReference>
<dbReference type="InterPro" id="IPR031304">
    <property type="entry name" value="SLT_2"/>
</dbReference>
<sequence>MAAVFFKPVSRLLPVVIIALGGIAPAPVRAASCGDNAAGFAAWKTAFAREAKAAGVGKKGLAALSGAQYASQTIWADRNQKSFKYSLEKFMQVRGADTIVALGRKRKARNPAFYASLEKTYGVPAGVLLAIHGMETAFGNFMGDSNVVSAITTLAYDCRRSDFFTPHALSALKLVDRGAISPASIGAKHGELGHTQFLPGNILTYGVDGNGDGRIDLTDEVDAMASTANYLRKKGWKPGRGYLPDQPNFKVIKQWNAAGVYQKAIAIMADRIDR</sequence>
<evidence type="ECO:0000259" key="2">
    <source>
        <dbReference type="Pfam" id="PF13406"/>
    </source>
</evidence>
<dbReference type="InterPro" id="IPR023346">
    <property type="entry name" value="Lysozyme-like_dom_sf"/>
</dbReference>
<dbReference type="EMBL" id="WWEN01000002">
    <property type="protein sequence ID" value="MYM54189.1"/>
    <property type="molecule type" value="Genomic_DNA"/>
</dbReference>